<feature type="binding site" evidence="8">
    <location>
        <position position="301"/>
    </location>
    <ligand>
        <name>GTP</name>
        <dbReference type="ChEBI" id="CHEBI:37565"/>
    </ligand>
</feature>
<reference evidence="11" key="1">
    <citation type="submission" date="2021-02" db="EMBL/GenBank/DDBJ databases">
        <title>Sulfurospirillum tamanensis sp. nov.</title>
        <authorList>
            <person name="Frolova A."/>
            <person name="Merkel A."/>
            <person name="Slobodkin A."/>
        </authorList>
    </citation>
    <scope>NUCLEOTIDE SEQUENCE</scope>
    <source>
        <strain evidence="11">T05b</strain>
    </source>
</reference>
<dbReference type="InterPro" id="IPR001114">
    <property type="entry name" value="Adenylosuccinate_synthetase"/>
</dbReference>
<reference evidence="11" key="2">
    <citation type="submission" date="2021-02" db="EMBL/GenBank/DDBJ databases">
        <authorList>
            <person name="Merkel A.Y."/>
        </authorList>
    </citation>
    <scope>NUCLEOTIDE SEQUENCE</scope>
    <source>
        <strain evidence="11">T05b</strain>
    </source>
</reference>
<dbReference type="InterPro" id="IPR042110">
    <property type="entry name" value="Adenylosuccinate_synth_dom2"/>
</dbReference>
<keyword evidence="8" id="KW-0963">Cytoplasm</keyword>
<evidence type="ECO:0000256" key="4">
    <source>
        <dbReference type="ARBA" id="ARBA00022741"/>
    </source>
</evidence>
<dbReference type="Gene3D" id="3.40.440.10">
    <property type="entry name" value="Adenylosuccinate Synthetase, subunit A, domain 1"/>
    <property type="match status" value="1"/>
</dbReference>
<dbReference type="EMBL" id="JAFHKK010000001">
    <property type="protein sequence ID" value="MBN2963236.1"/>
    <property type="molecule type" value="Genomic_DNA"/>
</dbReference>
<dbReference type="InterPro" id="IPR042111">
    <property type="entry name" value="Adenylosuccinate_synth_dom3"/>
</dbReference>
<dbReference type="InterPro" id="IPR027417">
    <property type="entry name" value="P-loop_NTPase"/>
</dbReference>
<dbReference type="Proteomes" id="UP000703590">
    <property type="component" value="Unassembled WGS sequence"/>
</dbReference>
<accession>A0ABS2WNI0</accession>
<sequence length="416" mass="45225">MSKADLIVGIQWGDEGKGKIVDRLAQEYDVVCRSQGGHNAGHTIWVDGVRYALHLVPSGVLNPKACNIIGNGVVLNPASLIKEMQQFQNLEGRLFISDKAHLNLSYHAHIDQAKERLKGEKAIGTTGKGIGPAYADKISRTGHRVGELLNPLALCESILETFEHQKAIIEALGVTLPSKEVLLEELVEYKNALAPFIANTTQMVWDTLDANKTMLLEGAQGTLLDIDHGTYPFVTSSNTVSAGACTGLGLNPKDIGTVTGIVKAYTTRVGHGPFPSEDTTEAGKTMADVGKEVGTTTGRRRRCGWFDAVGVRYASRLNGCDQFALMKLDVLDGFETIKICTAYEINGKITQTMPTSLENVTPVYEEMPGWDKVAGVRVFEALPENAKRYIRRIEELTGTKVGIISTSPDRNDTILL</sequence>
<feature type="binding site" evidence="8">
    <location>
        <begin position="13"/>
        <end position="19"/>
    </location>
    <ligand>
        <name>GTP</name>
        <dbReference type="ChEBI" id="CHEBI:37565"/>
    </ligand>
</feature>
<dbReference type="SMART" id="SM00788">
    <property type="entry name" value="Adenylsucc_synt"/>
    <property type="match status" value="1"/>
</dbReference>
<comment type="subcellular location">
    <subcellularLocation>
        <location evidence="8">Cytoplasm</location>
    </subcellularLocation>
</comment>
<feature type="binding site" evidence="8">
    <location>
        <position position="140"/>
    </location>
    <ligand>
        <name>IMP</name>
        <dbReference type="ChEBI" id="CHEBI:58053"/>
        <note>ligand shared between dimeric partners</note>
    </ligand>
</feature>
<dbReference type="PROSITE" id="PS00513">
    <property type="entry name" value="ADENYLOSUCCIN_SYN_2"/>
    <property type="match status" value="1"/>
</dbReference>
<feature type="binding site" evidence="8">
    <location>
        <begin position="41"/>
        <end position="43"/>
    </location>
    <ligand>
        <name>GTP</name>
        <dbReference type="ChEBI" id="CHEBI:37565"/>
    </ligand>
</feature>
<dbReference type="Gene3D" id="1.10.300.10">
    <property type="entry name" value="Adenylosuccinate Synthetase, subunit A, domain 2"/>
    <property type="match status" value="1"/>
</dbReference>
<comment type="pathway">
    <text evidence="8 10">Purine metabolism; AMP biosynthesis via de novo pathway; AMP from IMP: step 1/2.</text>
</comment>
<feature type="binding site" evidence="8">
    <location>
        <begin position="295"/>
        <end position="301"/>
    </location>
    <ligand>
        <name>substrate</name>
    </ligand>
</feature>
<dbReference type="PROSITE" id="PS01266">
    <property type="entry name" value="ADENYLOSUCCIN_SYN_1"/>
    <property type="match status" value="1"/>
</dbReference>
<keyword evidence="5 8" id="KW-0658">Purine biosynthesis</keyword>
<proteinExistence type="inferred from homology"/>
<keyword evidence="2 8" id="KW-0436">Ligase</keyword>
<evidence type="ECO:0000256" key="7">
    <source>
        <dbReference type="ARBA" id="ARBA00023134"/>
    </source>
</evidence>
<evidence type="ECO:0000256" key="10">
    <source>
        <dbReference type="RuleBase" id="RU000520"/>
    </source>
</evidence>
<dbReference type="NCBIfam" id="NF002223">
    <property type="entry name" value="PRK01117.1"/>
    <property type="match status" value="1"/>
</dbReference>
<dbReference type="PANTHER" id="PTHR11846">
    <property type="entry name" value="ADENYLOSUCCINATE SYNTHETASE"/>
    <property type="match status" value="1"/>
</dbReference>
<dbReference type="InterPro" id="IPR033128">
    <property type="entry name" value="Adenylosuccin_syn_Lys_AS"/>
</dbReference>
<protein>
    <recommendedName>
        <fullName evidence="8 10">Adenylosuccinate synthetase</fullName>
        <shortName evidence="8">AMPSase</shortName>
        <shortName evidence="8">AdSS</shortName>
        <ecNumber evidence="8 10">6.3.4.4</ecNumber>
    </recommendedName>
    <alternativeName>
        <fullName evidence="8">IMP--aspartate ligase</fullName>
    </alternativeName>
</protein>
<dbReference type="EC" id="6.3.4.4" evidence="8 10"/>
<dbReference type="CDD" id="cd03108">
    <property type="entry name" value="AdSS"/>
    <property type="match status" value="1"/>
</dbReference>
<dbReference type="NCBIfam" id="TIGR00184">
    <property type="entry name" value="purA"/>
    <property type="match status" value="1"/>
</dbReference>
<dbReference type="InterPro" id="IPR042109">
    <property type="entry name" value="Adenylosuccinate_synth_dom1"/>
</dbReference>
<feature type="active site" description="Proton donor" evidence="8">
    <location>
        <position position="42"/>
    </location>
</feature>
<dbReference type="InterPro" id="IPR018220">
    <property type="entry name" value="Adenylosuccin_syn_GTP-bd"/>
</dbReference>
<name>A0ABS2WNI0_9BACT</name>
<feature type="active site" evidence="9">
    <location>
        <position position="137"/>
    </location>
</feature>
<feature type="binding site" evidence="8">
    <location>
        <begin position="405"/>
        <end position="407"/>
    </location>
    <ligand>
        <name>GTP</name>
        <dbReference type="ChEBI" id="CHEBI:37565"/>
    </ligand>
</feature>
<dbReference type="GO" id="GO:0004019">
    <property type="term" value="F:adenylosuccinate synthase activity"/>
    <property type="evidence" value="ECO:0007669"/>
    <property type="project" value="UniProtKB-EC"/>
</dbReference>
<evidence type="ECO:0000256" key="6">
    <source>
        <dbReference type="ARBA" id="ARBA00022842"/>
    </source>
</evidence>
<comment type="caution">
    <text evidence="11">The sequence shown here is derived from an EMBL/GenBank/DDBJ whole genome shotgun (WGS) entry which is preliminary data.</text>
</comment>
<feature type="binding site" description="in other chain" evidence="8">
    <location>
        <position position="235"/>
    </location>
    <ligand>
        <name>IMP</name>
        <dbReference type="ChEBI" id="CHEBI:58053"/>
        <note>ligand shared between dimeric partners</note>
    </ligand>
</feature>
<evidence type="ECO:0000313" key="11">
    <source>
        <dbReference type="EMBL" id="MBN2963236.1"/>
    </source>
</evidence>
<comment type="catalytic activity">
    <reaction evidence="8 10">
        <text>IMP + L-aspartate + GTP = N(6)-(1,2-dicarboxyethyl)-AMP + GDP + phosphate + 2 H(+)</text>
        <dbReference type="Rhea" id="RHEA:15753"/>
        <dbReference type="ChEBI" id="CHEBI:15378"/>
        <dbReference type="ChEBI" id="CHEBI:29991"/>
        <dbReference type="ChEBI" id="CHEBI:37565"/>
        <dbReference type="ChEBI" id="CHEBI:43474"/>
        <dbReference type="ChEBI" id="CHEBI:57567"/>
        <dbReference type="ChEBI" id="CHEBI:58053"/>
        <dbReference type="ChEBI" id="CHEBI:58189"/>
        <dbReference type="EC" id="6.3.4.4"/>
    </reaction>
</comment>
<keyword evidence="6 8" id="KW-0460">Magnesium</keyword>
<dbReference type="HAMAP" id="MF_00011">
    <property type="entry name" value="Adenylosucc_synth"/>
    <property type="match status" value="1"/>
</dbReference>
<comment type="subunit">
    <text evidence="1 8">Homodimer.</text>
</comment>
<dbReference type="Gene3D" id="3.90.170.10">
    <property type="entry name" value="Adenylosuccinate Synthetase, subunit A, domain 3"/>
    <property type="match status" value="1"/>
</dbReference>
<feature type="binding site" evidence="8">
    <location>
        <position position="41"/>
    </location>
    <ligand>
        <name>Mg(2+)</name>
        <dbReference type="ChEBI" id="CHEBI:18420"/>
    </ligand>
</feature>
<keyword evidence="7 8" id="KW-0342">GTP-binding</keyword>
<evidence type="ECO:0000313" key="12">
    <source>
        <dbReference type="Proteomes" id="UP000703590"/>
    </source>
</evidence>
<evidence type="ECO:0000256" key="5">
    <source>
        <dbReference type="ARBA" id="ARBA00022755"/>
    </source>
</evidence>
<feature type="binding site" description="in other chain" evidence="8">
    <location>
        <begin position="39"/>
        <end position="42"/>
    </location>
    <ligand>
        <name>IMP</name>
        <dbReference type="ChEBI" id="CHEBI:58053"/>
        <note>ligand shared between dimeric partners</note>
    </ligand>
</feature>
<evidence type="ECO:0000256" key="1">
    <source>
        <dbReference type="ARBA" id="ARBA00011738"/>
    </source>
</evidence>
<gene>
    <name evidence="8" type="primary">purA</name>
    <name evidence="11" type="ORF">JWV37_00445</name>
</gene>
<comment type="function">
    <text evidence="8">Plays an important role in the de novo pathway of purine nucleotide biosynthesis. Catalyzes the first committed step in the biosynthesis of AMP from IMP.</text>
</comment>
<comment type="similarity">
    <text evidence="8 10">Belongs to the adenylosuccinate synthetase family.</text>
</comment>
<evidence type="ECO:0000256" key="8">
    <source>
        <dbReference type="HAMAP-Rule" id="MF_00011"/>
    </source>
</evidence>
<feature type="binding site" description="in other chain" evidence="8">
    <location>
        <position position="126"/>
    </location>
    <ligand>
        <name>IMP</name>
        <dbReference type="ChEBI" id="CHEBI:58053"/>
        <note>ligand shared between dimeric partners</note>
    </ligand>
</feature>
<evidence type="ECO:0000256" key="2">
    <source>
        <dbReference type="ARBA" id="ARBA00022598"/>
    </source>
</evidence>
<dbReference type="PANTHER" id="PTHR11846:SF0">
    <property type="entry name" value="ADENYLOSUCCINATE SYNTHETASE"/>
    <property type="match status" value="1"/>
</dbReference>
<feature type="binding site" description="in other chain" evidence="8">
    <location>
        <position position="299"/>
    </location>
    <ligand>
        <name>IMP</name>
        <dbReference type="ChEBI" id="CHEBI:58053"/>
        <note>ligand shared between dimeric partners</note>
    </ligand>
</feature>
<feature type="binding site" description="in other chain" evidence="8">
    <location>
        <position position="220"/>
    </location>
    <ligand>
        <name>IMP</name>
        <dbReference type="ChEBI" id="CHEBI:58053"/>
        <note>ligand shared between dimeric partners</note>
    </ligand>
</feature>
<keyword evidence="3 8" id="KW-0479">Metal-binding</keyword>
<comment type="cofactor">
    <cofactor evidence="8">
        <name>Mg(2+)</name>
        <dbReference type="ChEBI" id="CHEBI:18420"/>
    </cofactor>
    <text evidence="8">Binds 1 Mg(2+) ion per subunit.</text>
</comment>
<feature type="binding site" evidence="8">
    <location>
        <begin position="327"/>
        <end position="329"/>
    </location>
    <ligand>
        <name>GTP</name>
        <dbReference type="ChEBI" id="CHEBI:37565"/>
    </ligand>
</feature>
<organism evidence="11 12">
    <name type="scientific">Sulfurospirillum tamanense</name>
    <dbReference type="NCBI Taxonomy" id="2813362"/>
    <lineage>
        <taxon>Bacteria</taxon>
        <taxon>Pseudomonadati</taxon>
        <taxon>Campylobacterota</taxon>
        <taxon>Epsilonproteobacteria</taxon>
        <taxon>Campylobacterales</taxon>
        <taxon>Sulfurospirillaceae</taxon>
        <taxon>Sulfurospirillum</taxon>
    </lineage>
</organism>
<keyword evidence="4 8" id="KW-0547">Nucleotide-binding</keyword>
<evidence type="ECO:0000256" key="3">
    <source>
        <dbReference type="ARBA" id="ARBA00022723"/>
    </source>
</evidence>
<dbReference type="RefSeq" id="WP_205457798.1">
    <property type="nucleotide sequence ID" value="NZ_JAFHKK010000001.1"/>
</dbReference>
<evidence type="ECO:0000256" key="9">
    <source>
        <dbReference type="PROSITE-ProRule" id="PRU10134"/>
    </source>
</evidence>
<dbReference type="Pfam" id="PF00709">
    <property type="entry name" value="Adenylsucc_synt"/>
    <property type="match status" value="1"/>
</dbReference>
<dbReference type="SUPFAM" id="SSF52540">
    <property type="entry name" value="P-loop containing nucleoside triphosphate hydrolases"/>
    <property type="match status" value="1"/>
</dbReference>
<feature type="binding site" evidence="8">
    <location>
        <position position="14"/>
    </location>
    <ligand>
        <name>Mg(2+)</name>
        <dbReference type="ChEBI" id="CHEBI:18420"/>
    </ligand>
</feature>
<keyword evidence="12" id="KW-1185">Reference proteome</keyword>
<feature type="binding site" description="in other chain" evidence="8">
    <location>
        <begin position="14"/>
        <end position="17"/>
    </location>
    <ligand>
        <name>IMP</name>
        <dbReference type="ChEBI" id="CHEBI:58053"/>
        <note>ligand shared between dimeric partners</note>
    </ligand>
</feature>
<feature type="active site" description="Proton acceptor" evidence="8">
    <location>
        <position position="14"/>
    </location>
</feature>